<feature type="transmembrane region" description="Helical" evidence="1">
    <location>
        <begin position="148"/>
        <end position="166"/>
    </location>
</feature>
<evidence type="ECO:0000256" key="1">
    <source>
        <dbReference type="SAM" id="Phobius"/>
    </source>
</evidence>
<dbReference type="STRING" id="51670.SAMN04488557_2372"/>
<evidence type="ECO:0008006" key="4">
    <source>
        <dbReference type="Google" id="ProtNLM"/>
    </source>
</evidence>
<dbReference type="Proteomes" id="UP000199423">
    <property type="component" value="Unassembled WGS sequence"/>
</dbReference>
<feature type="transmembrane region" description="Helical" evidence="1">
    <location>
        <begin position="200"/>
        <end position="216"/>
    </location>
</feature>
<keyword evidence="1" id="KW-1133">Transmembrane helix</keyword>
<feature type="transmembrane region" description="Helical" evidence="1">
    <location>
        <begin position="70"/>
        <end position="89"/>
    </location>
</feature>
<dbReference type="AlphaFoldDB" id="A0A1I7NIW9"/>
<protein>
    <recommendedName>
        <fullName evidence="4">Oligosaccharide repeat unit polymerase</fullName>
    </recommendedName>
</protein>
<feature type="transmembrane region" description="Helical" evidence="1">
    <location>
        <begin position="386"/>
        <end position="402"/>
    </location>
</feature>
<keyword evidence="1" id="KW-0812">Transmembrane</keyword>
<feature type="transmembrane region" description="Helical" evidence="1">
    <location>
        <begin position="110"/>
        <end position="136"/>
    </location>
</feature>
<dbReference type="EMBL" id="FPCH01000002">
    <property type="protein sequence ID" value="SFV34589.1"/>
    <property type="molecule type" value="Genomic_DNA"/>
</dbReference>
<dbReference type="RefSeq" id="WP_092867860.1">
    <property type="nucleotide sequence ID" value="NZ_FPCH01000002.1"/>
</dbReference>
<dbReference type="OrthoDB" id="7928301at2"/>
<keyword evidence="3" id="KW-1185">Reference proteome</keyword>
<evidence type="ECO:0000313" key="2">
    <source>
        <dbReference type="EMBL" id="SFV34589.1"/>
    </source>
</evidence>
<name>A0A1I7NIW9_9HYPH</name>
<feature type="transmembrane region" description="Helical" evidence="1">
    <location>
        <begin position="408"/>
        <end position="427"/>
    </location>
</feature>
<proteinExistence type="predicted"/>
<reference evidence="3" key="1">
    <citation type="submission" date="2016-10" db="EMBL/GenBank/DDBJ databases">
        <authorList>
            <person name="Varghese N."/>
            <person name="Submissions S."/>
        </authorList>
    </citation>
    <scope>NUCLEOTIDE SEQUENCE [LARGE SCALE GENOMIC DNA]</scope>
    <source>
        <strain evidence="3">DSM 1565</strain>
    </source>
</reference>
<feature type="transmembrane region" description="Helical" evidence="1">
    <location>
        <begin position="354"/>
        <end position="374"/>
    </location>
</feature>
<keyword evidence="1" id="KW-0472">Membrane</keyword>
<gene>
    <name evidence="2" type="ORF">SAMN04488557_2372</name>
</gene>
<sequence length="451" mass="49350">MYYALLGLSAAAGAFAIFRDWTRWRDVFHPTIFCVPQLLFLYVAMPLFGLATDEFEFVSRAGYWDLLIEFQLIAVVMSTALVGGIWWGARYTGGVRVSIGERDAKAIFTVAVFLGALGSVAWIAGIINVGGFGVAYGRAYGGGWDDSGYVREAAQLGFVAAPLLVLSRRKGGMRTQDWMLVFVFLLPLLVQGLLGARRGPTFLAITGLAASYVLAFRPRIPFLLASMAALAIGILMLWLVANRGAIYLGSDKPLDSPASQMLENWSGNEYLFSSGIVRYVSEVGEPFYGKRIFAHMAGRVVPSAIWPTKYADIVAAVGLDIDLTQLAGIPVESIATVTGWKVANGAAPGLVGDFWMEFGMFAPVAALAIGWLYGKLWRASRADERLQPAYAVLAALSIYILTQTIEAWLFRALLFGLPAMLVLKMLARRRSKTPAQIWYAHSLMQTRQARQ</sequence>
<feature type="transmembrane region" description="Helical" evidence="1">
    <location>
        <begin position="223"/>
        <end position="241"/>
    </location>
</feature>
<evidence type="ECO:0000313" key="3">
    <source>
        <dbReference type="Proteomes" id="UP000199423"/>
    </source>
</evidence>
<feature type="transmembrane region" description="Helical" evidence="1">
    <location>
        <begin position="178"/>
        <end position="194"/>
    </location>
</feature>
<accession>A0A1I7NIW9</accession>
<organism evidence="2 3">
    <name type="scientific">Hyphomicrobium facile</name>
    <dbReference type="NCBI Taxonomy" id="51670"/>
    <lineage>
        <taxon>Bacteria</taxon>
        <taxon>Pseudomonadati</taxon>
        <taxon>Pseudomonadota</taxon>
        <taxon>Alphaproteobacteria</taxon>
        <taxon>Hyphomicrobiales</taxon>
        <taxon>Hyphomicrobiaceae</taxon>
        <taxon>Hyphomicrobium</taxon>
    </lineage>
</organism>